<sequence length="473" mass="51933">MQAVGPKQAVQAAAQELVRFVNRGPSPYHVVAECRSRLLQAGFQELKETEHWDVRPSCKYFVTRNYSTLIAFAVGGRFQPGNGFSLLGAHTDSPCLRVKRRSKRGQVGTVQVGVETYGGGIWNTWFDRDLTVAGRVIIKEPNTGHLEQRLVCVERPILRIPHLAIHLQRSINENFGPNTEHHLVPILATAVQEELEKEPATEHTAGVAAAQTERHSPVLLSLLCSQLGVKPEQIVELELCLADTQPATLGGAFDEFIFSPRLDNLHSCYCALQALIDSCTVPSLSQEPNVRLIALYDNEEVGSESAQGAESLLTELVLRRISASPQNLTAFEEAVAKSYMISADMAHAVHPNYVDKHEENHRPAFHKGPVIKVNSNQRYASTAVTEAVIRDIAARVGVPLQEFMVRNDTPCGTTIGPILASRLGLRVLDIGCPQLAMHSIREMCCTSGVLQSITLFKAFFELLPVVSSSLVVD</sequence>
<dbReference type="CDD" id="cd05658">
    <property type="entry name" value="M18_DAP"/>
    <property type="match status" value="1"/>
</dbReference>
<dbReference type="GeneID" id="116232950"/>
<reference evidence="18" key="2">
    <citation type="submission" date="2025-09" db="UniProtKB">
        <authorList>
            <consortium name="Ensembl"/>
        </authorList>
    </citation>
    <scope>IDENTIFICATION</scope>
</reference>
<evidence type="ECO:0000256" key="12">
    <source>
        <dbReference type="ARBA" id="ARBA00022723"/>
    </source>
</evidence>
<evidence type="ECO:0000256" key="1">
    <source>
        <dbReference type="ARBA" id="ARBA00001335"/>
    </source>
</evidence>
<evidence type="ECO:0000256" key="8">
    <source>
        <dbReference type="ARBA" id="ARBA00022438"/>
    </source>
</evidence>
<dbReference type="NCBIfam" id="NF002759">
    <property type="entry name" value="PRK02813.1"/>
    <property type="match status" value="1"/>
</dbReference>
<dbReference type="GO" id="GO:0008237">
    <property type="term" value="F:metallopeptidase activity"/>
    <property type="evidence" value="ECO:0007669"/>
    <property type="project" value="UniProtKB-KW"/>
</dbReference>
<proteinExistence type="inferred from homology"/>
<dbReference type="Ensembl" id="ENSPCLT00000015601.1">
    <property type="protein sequence ID" value="ENSPCLP00000011654.1"/>
    <property type="gene ID" value="ENSPCLG00000009608.1"/>
</dbReference>
<evidence type="ECO:0000313" key="18">
    <source>
        <dbReference type="Ensembl" id="ENSPCLP00000011654.1"/>
    </source>
</evidence>
<dbReference type="EC" id="3.4.11.21" evidence="6"/>
<name>A0A669PTQ3_PHACC</name>
<keyword evidence="10" id="KW-0597">Phosphoprotein</keyword>
<dbReference type="Gene3D" id="3.40.630.10">
    <property type="entry name" value="Zn peptidases"/>
    <property type="match status" value="1"/>
</dbReference>
<dbReference type="GO" id="GO:0005737">
    <property type="term" value="C:cytoplasm"/>
    <property type="evidence" value="ECO:0007669"/>
    <property type="project" value="UniProtKB-SubCell"/>
</dbReference>
<dbReference type="PRINTS" id="PR00932">
    <property type="entry name" value="AMINO1PTASE"/>
</dbReference>
<dbReference type="PANTHER" id="PTHR28570">
    <property type="entry name" value="ASPARTYL AMINOPEPTIDASE"/>
    <property type="match status" value="1"/>
</dbReference>
<dbReference type="CTD" id="23549"/>
<evidence type="ECO:0000256" key="15">
    <source>
        <dbReference type="ARBA" id="ARBA00023049"/>
    </source>
</evidence>
<dbReference type="GO" id="GO:0008270">
    <property type="term" value="F:zinc ion binding"/>
    <property type="evidence" value="ECO:0007669"/>
    <property type="project" value="InterPro"/>
</dbReference>
<protein>
    <recommendedName>
        <fullName evidence="7">Aspartyl aminopeptidase</fullName>
        <ecNumber evidence="6">3.4.11.21</ecNumber>
    </recommendedName>
</protein>
<keyword evidence="12 17" id="KW-0479">Metal-binding</keyword>
<dbReference type="SUPFAM" id="SSF101821">
    <property type="entry name" value="Aminopeptidase/glucanase lid domain"/>
    <property type="match status" value="1"/>
</dbReference>
<dbReference type="SUPFAM" id="SSF53187">
    <property type="entry name" value="Zn-dependent exopeptidases"/>
    <property type="match status" value="1"/>
</dbReference>
<evidence type="ECO:0000313" key="19">
    <source>
        <dbReference type="Proteomes" id="UP000472261"/>
    </source>
</evidence>
<dbReference type="PANTHER" id="PTHR28570:SF3">
    <property type="entry name" value="ASPARTYL AMINOPEPTIDASE"/>
    <property type="match status" value="1"/>
</dbReference>
<evidence type="ECO:0000256" key="14">
    <source>
        <dbReference type="ARBA" id="ARBA00022833"/>
    </source>
</evidence>
<dbReference type="InterPro" id="IPR023358">
    <property type="entry name" value="Peptidase_M18_dom2"/>
</dbReference>
<dbReference type="InterPro" id="IPR001948">
    <property type="entry name" value="Peptidase_M18"/>
</dbReference>
<reference evidence="18" key="1">
    <citation type="submission" date="2025-08" db="UniProtKB">
        <authorList>
            <consortium name="Ensembl"/>
        </authorList>
    </citation>
    <scope>IDENTIFICATION</scope>
</reference>
<organism evidence="18 19">
    <name type="scientific">Phasianus colchicus</name>
    <name type="common">Common pheasant</name>
    <dbReference type="NCBI Taxonomy" id="9054"/>
    <lineage>
        <taxon>Eukaryota</taxon>
        <taxon>Metazoa</taxon>
        <taxon>Chordata</taxon>
        <taxon>Craniata</taxon>
        <taxon>Vertebrata</taxon>
        <taxon>Euteleostomi</taxon>
        <taxon>Archelosauria</taxon>
        <taxon>Archosauria</taxon>
        <taxon>Dinosauria</taxon>
        <taxon>Saurischia</taxon>
        <taxon>Theropoda</taxon>
        <taxon>Coelurosauria</taxon>
        <taxon>Aves</taxon>
        <taxon>Neognathae</taxon>
        <taxon>Galloanserae</taxon>
        <taxon>Galliformes</taxon>
        <taxon>Phasianidae</taxon>
        <taxon>Phasianinae</taxon>
        <taxon>Phasianus</taxon>
    </lineage>
</organism>
<keyword evidence="19" id="KW-1185">Reference proteome</keyword>
<evidence type="ECO:0000256" key="9">
    <source>
        <dbReference type="ARBA" id="ARBA00022490"/>
    </source>
</evidence>
<evidence type="ECO:0000256" key="5">
    <source>
        <dbReference type="ARBA" id="ARBA00011395"/>
    </source>
</evidence>
<dbReference type="Proteomes" id="UP000472261">
    <property type="component" value="Unplaced"/>
</dbReference>
<dbReference type="FunFam" id="2.30.250.10:FF:000002">
    <property type="entry name" value="Aspartyl aminopeptidase"/>
    <property type="match status" value="1"/>
</dbReference>
<keyword evidence="14 17" id="KW-0862">Zinc</keyword>
<evidence type="ECO:0000256" key="10">
    <source>
        <dbReference type="ARBA" id="ARBA00022553"/>
    </source>
</evidence>
<keyword evidence="11 17" id="KW-0645">Protease</keyword>
<gene>
    <name evidence="18" type="primary">DNPEP</name>
</gene>
<keyword evidence="8 17" id="KW-0031">Aminopeptidase</keyword>
<comment type="subcellular location">
    <subcellularLocation>
        <location evidence="3">Cytoplasm</location>
    </subcellularLocation>
</comment>
<evidence type="ECO:0000256" key="3">
    <source>
        <dbReference type="ARBA" id="ARBA00004496"/>
    </source>
</evidence>
<dbReference type="GO" id="GO:0004177">
    <property type="term" value="F:aminopeptidase activity"/>
    <property type="evidence" value="ECO:0007669"/>
    <property type="project" value="UniProtKB-KW"/>
</dbReference>
<keyword evidence="9" id="KW-0963">Cytoplasm</keyword>
<evidence type="ECO:0000256" key="11">
    <source>
        <dbReference type="ARBA" id="ARBA00022670"/>
    </source>
</evidence>
<comment type="function">
    <text evidence="16">Aminopeptidase with specificity towards an acidic amino acid at the N-terminus. Likely to play an important role in intracellular protein and peptide metabolism.</text>
</comment>
<dbReference type="Pfam" id="PF02127">
    <property type="entry name" value="Peptidase_M18"/>
    <property type="match status" value="1"/>
</dbReference>
<dbReference type="AlphaFoldDB" id="A0A669PTQ3"/>
<evidence type="ECO:0000256" key="2">
    <source>
        <dbReference type="ARBA" id="ARBA00001947"/>
    </source>
</evidence>
<evidence type="ECO:0000256" key="6">
    <source>
        <dbReference type="ARBA" id="ARBA00011965"/>
    </source>
</evidence>
<comment type="similarity">
    <text evidence="4 17">Belongs to the peptidase M18 family.</text>
</comment>
<dbReference type="GO" id="GO:0006508">
    <property type="term" value="P:proteolysis"/>
    <property type="evidence" value="ECO:0007669"/>
    <property type="project" value="UniProtKB-KW"/>
</dbReference>
<accession>A0A669PTQ3</accession>
<comment type="cofactor">
    <cofactor evidence="2">
        <name>Zn(2+)</name>
        <dbReference type="ChEBI" id="CHEBI:29105"/>
    </cofactor>
</comment>
<dbReference type="Gene3D" id="2.30.250.10">
    <property type="entry name" value="Aminopeptidase i, Domain 2"/>
    <property type="match status" value="1"/>
</dbReference>
<evidence type="ECO:0000256" key="7">
    <source>
        <dbReference type="ARBA" id="ARBA00015118"/>
    </source>
</evidence>
<dbReference type="FunFam" id="3.40.630.10:FF:000152">
    <property type="entry name" value="aspartyl aminopeptidase isoform X2"/>
    <property type="match status" value="1"/>
</dbReference>
<evidence type="ECO:0000256" key="17">
    <source>
        <dbReference type="RuleBase" id="RU004386"/>
    </source>
</evidence>
<keyword evidence="15 17" id="KW-0482">Metalloprotease</keyword>
<evidence type="ECO:0000256" key="13">
    <source>
        <dbReference type="ARBA" id="ARBA00022801"/>
    </source>
</evidence>
<keyword evidence="13 17" id="KW-0378">Hydrolase</keyword>
<comment type="subunit">
    <text evidence="5">Tetrahedron-shaped homododecamer built from six homodimers.</text>
</comment>
<comment type="catalytic activity">
    <reaction evidence="1">
        <text>Release of an N-terminal aspartate or glutamate from a peptide, with a preference for aspartate.</text>
        <dbReference type="EC" id="3.4.11.21"/>
    </reaction>
</comment>
<dbReference type="RefSeq" id="XP_031455454.1">
    <property type="nucleotide sequence ID" value="XM_031599594.1"/>
</dbReference>
<evidence type="ECO:0000256" key="4">
    <source>
        <dbReference type="ARBA" id="ARBA00008290"/>
    </source>
</evidence>
<evidence type="ECO:0000256" key="16">
    <source>
        <dbReference type="ARBA" id="ARBA00058753"/>
    </source>
</evidence>